<dbReference type="GO" id="GO:0008289">
    <property type="term" value="F:lipid binding"/>
    <property type="evidence" value="ECO:0007669"/>
    <property type="project" value="InterPro"/>
</dbReference>
<evidence type="ECO:0000259" key="2">
    <source>
        <dbReference type="Pfam" id="PF01852"/>
    </source>
</evidence>
<feature type="compositionally biased region" description="Low complexity" evidence="1">
    <location>
        <begin position="356"/>
        <end position="377"/>
    </location>
</feature>
<proteinExistence type="predicted"/>
<protein>
    <recommendedName>
        <fullName evidence="2">START domain-containing protein</fullName>
    </recommendedName>
</protein>
<dbReference type="EMBL" id="CAICTM010000207">
    <property type="protein sequence ID" value="CAB9504780.1"/>
    <property type="molecule type" value="Genomic_DNA"/>
</dbReference>
<keyword evidence="4" id="KW-1185">Reference proteome</keyword>
<evidence type="ECO:0000313" key="4">
    <source>
        <dbReference type="Proteomes" id="UP001153069"/>
    </source>
</evidence>
<organism evidence="3 4">
    <name type="scientific">Seminavis robusta</name>
    <dbReference type="NCBI Taxonomy" id="568900"/>
    <lineage>
        <taxon>Eukaryota</taxon>
        <taxon>Sar</taxon>
        <taxon>Stramenopiles</taxon>
        <taxon>Ochrophyta</taxon>
        <taxon>Bacillariophyta</taxon>
        <taxon>Bacillariophyceae</taxon>
        <taxon>Bacillariophycidae</taxon>
        <taxon>Naviculales</taxon>
        <taxon>Naviculaceae</taxon>
        <taxon>Seminavis</taxon>
    </lineage>
</organism>
<dbReference type="SUPFAM" id="SSF55961">
    <property type="entry name" value="Bet v1-like"/>
    <property type="match status" value="1"/>
</dbReference>
<reference evidence="3" key="1">
    <citation type="submission" date="2020-06" db="EMBL/GenBank/DDBJ databases">
        <authorList>
            <consortium name="Plant Systems Biology data submission"/>
        </authorList>
    </citation>
    <scope>NUCLEOTIDE SEQUENCE</scope>
    <source>
        <strain evidence="3">D6</strain>
    </source>
</reference>
<gene>
    <name evidence="3" type="ORF">SEMRO_208_G087120.1</name>
</gene>
<dbReference type="InterPro" id="IPR023393">
    <property type="entry name" value="START-like_dom_sf"/>
</dbReference>
<dbReference type="Gene3D" id="3.30.530.20">
    <property type="match status" value="1"/>
</dbReference>
<dbReference type="Proteomes" id="UP001153069">
    <property type="component" value="Unassembled WGS sequence"/>
</dbReference>
<dbReference type="OrthoDB" id="49149at2759"/>
<accession>A0A9N8DMH9</accession>
<feature type="compositionally biased region" description="Basic and acidic residues" evidence="1">
    <location>
        <begin position="28"/>
        <end position="44"/>
    </location>
</feature>
<evidence type="ECO:0000256" key="1">
    <source>
        <dbReference type="SAM" id="MobiDB-lite"/>
    </source>
</evidence>
<feature type="domain" description="START" evidence="2">
    <location>
        <begin position="560"/>
        <end position="641"/>
    </location>
</feature>
<feature type="region of interest" description="Disordered" evidence="1">
    <location>
        <begin position="20"/>
        <end position="49"/>
    </location>
</feature>
<sequence length="659" mass="73006">MVQVLGVDPSAVAAITRSTNDAINPNHHNGEEDSQDNAKQDHSSRTSLTLSGSWDVTAITTVSEPPGNGIDVPILLQPLFGLDFLPFATPPPIPEEDPTTKEPELAVPPMVVEISSATEEEVPGIQPEDAFNEIPVHSIQRIAHQPALDPQETRELQELLQQADKKKNKKKKKRGFKAVVSIFQRKKKQHGKTLRVETAVPTSIEHLLLQTTNDGVSPTFTATTITNEEALSPGSCNSRKAALATTTKQDEKLNNLQLQAHQQEECIHATQGEIHNLQSKLQASISRYQAQLQDFETTQKQLEEMIASQQQQQPPHTKESTSEQQSSSSTTNQQQRRVLRKSESGSFMRVHDLDLSPKSSTLSSSSSDPSLSSLSHSGHAAGVPTPEQPPMPTPDFLQMDQYLVEIVQQLIFVGYDLAFDEGDRYTPTRETAKLITAASMERNRHGWPISPWTAALGEQILVWTGRVSHGGFGHTWPIVKGRVLLHTTPKNVLEYLWDSSMVPKYNPHCQGREDVYVLQDDVDMKASENPYGFTGCAKIVKSLNKHRLLPKGIEMSVLLYARPMEQHEGSYILVSRSVWENDKGTLDSAAAKQVIRTEMLMGCTIIRKLDDQSCELTQLTHVHLPGVPEMLARRTAPGQCFSLMKTLQAHFPPPSTSNA</sequence>
<dbReference type="AlphaFoldDB" id="A0A9N8DMH9"/>
<feature type="region of interest" description="Disordered" evidence="1">
    <location>
        <begin position="305"/>
        <end position="394"/>
    </location>
</feature>
<dbReference type="InterPro" id="IPR002913">
    <property type="entry name" value="START_lipid-bd_dom"/>
</dbReference>
<name>A0A9N8DMH9_9STRA</name>
<evidence type="ECO:0000313" key="3">
    <source>
        <dbReference type="EMBL" id="CAB9504780.1"/>
    </source>
</evidence>
<feature type="compositionally biased region" description="Low complexity" evidence="1">
    <location>
        <begin position="322"/>
        <end position="335"/>
    </location>
</feature>
<comment type="caution">
    <text evidence="3">The sequence shown here is derived from an EMBL/GenBank/DDBJ whole genome shotgun (WGS) entry which is preliminary data.</text>
</comment>
<dbReference type="Pfam" id="PF01852">
    <property type="entry name" value="START"/>
    <property type="match status" value="1"/>
</dbReference>